<dbReference type="Pfam" id="PF07885">
    <property type="entry name" value="Ion_trans_2"/>
    <property type="match status" value="1"/>
</dbReference>
<proteinExistence type="predicted"/>
<dbReference type="PANTHER" id="PTHR43833">
    <property type="entry name" value="POTASSIUM CHANNEL PROTEIN 2-RELATED-RELATED"/>
    <property type="match status" value="1"/>
</dbReference>
<dbReference type="InterPro" id="IPR013099">
    <property type="entry name" value="K_chnl_dom"/>
</dbReference>
<dbReference type="Pfam" id="PF02254">
    <property type="entry name" value="TrkA_N"/>
    <property type="match status" value="1"/>
</dbReference>
<dbReference type="SUPFAM" id="SSF81324">
    <property type="entry name" value="Voltage-gated potassium channels"/>
    <property type="match status" value="1"/>
</dbReference>
<dbReference type="Gene3D" id="1.10.287.70">
    <property type="match status" value="1"/>
</dbReference>
<feature type="transmembrane region" description="Helical" evidence="3">
    <location>
        <begin position="35"/>
        <end position="52"/>
    </location>
</feature>
<comment type="subcellular location">
    <subcellularLocation>
        <location evidence="1">Cell membrane</location>
        <topology evidence="1">Multi-pass membrane protein</topology>
    </subcellularLocation>
</comment>
<accession>A0A1S1QG34</accession>
<dbReference type="AlphaFoldDB" id="A0A1S1QG34"/>
<sequence length="345" mass="36478">MAGVARERGSERAHASVSVPRPAGGGPGRAIARRLALALLILVGTVAVVYAGRDGYADNQGNPLSLLDASYYATVSLSTTGYGDIAPLTPSARLVNVLVVTPARVIFLIVLVGTTLEVLTERSREAFRVERWRRRVDQHVVVVGYGVKGRSAVRALREDGVPAEQIVVVDPDRRALADAGRDGFTTVTGSGTRSAVLREALAERARAVIIATNSDEANVLITLTARELAPNAVISAAVREAENIPLLRRGGADQVVTSSDAAGRMLGLATRSPQVVDVFEDLLTSDAGLRLAERPAAADEVGRGPRECSDPVLAVIRDGRLLRFDDPAATPIHPGDRLITVRNVG</sequence>
<dbReference type="PANTHER" id="PTHR43833:SF9">
    <property type="entry name" value="POTASSIUM CHANNEL PROTEIN YUGO-RELATED"/>
    <property type="match status" value="1"/>
</dbReference>
<evidence type="ECO:0000256" key="1">
    <source>
        <dbReference type="ARBA" id="ARBA00004651"/>
    </source>
</evidence>
<keyword evidence="3" id="KW-0472">Membrane</keyword>
<feature type="domain" description="RCK N-terminal" evidence="4">
    <location>
        <begin position="137"/>
        <end position="257"/>
    </location>
</feature>
<dbReference type="GO" id="GO:0006813">
    <property type="term" value="P:potassium ion transport"/>
    <property type="evidence" value="ECO:0007669"/>
    <property type="project" value="InterPro"/>
</dbReference>
<dbReference type="InterPro" id="IPR050721">
    <property type="entry name" value="Trk_Ktr_HKT_K-transport"/>
</dbReference>
<feature type="compositionally biased region" description="Basic and acidic residues" evidence="2">
    <location>
        <begin position="1"/>
        <end position="14"/>
    </location>
</feature>
<evidence type="ECO:0000259" key="4">
    <source>
        <dbReference type="PROSITE" id="PS51201"/>
    </source>
</evidence>
<name>A0A1S1QG34_9ACTN</name>
<dbReference type="InterPro" id="IPR003148">
    <property type="entry name" value="RCK_N"/>
</dbReference>
<dbReference type="RefSeq" id="WP_071087865.1">
    <property type="nucleotide sequence ID" value="NZ_MBLM01000138.1"/>
</dbReference>
<feature type="region of interest" description="Disordered" evidence="2">
    <location>
        <begin position="1"/>
        <end position="27"/>
    </location>
</feature>
<evidence type="ECO:0000256" key="3">
    <source>
        <dbReference type="SAM" id="Phobius"/>
    </source>
</evidence>
<dbReference type="Gene3D" id="3.40.50.720">
    <property type="entry name" value="NAD(P)-binding Rossmann-like Domain"/>
    <property type="match status" value="1"/>
</dbReference>
<comment type="caution">
    <text evidence="5">The sequence shown here is derived from an EMBL/GenBank/DDBJ whole genome shotgun (WGS) entry which is preliminary data.</text>
</comment>
<dbReference type="InterPro" id="IPR036291">
    <property type="entry name" value="NAD(P)-bd_dom_sf"/>
</dbReference>
<dbReference type="Proteomes" id="UP000179627">
    <property type="component" value="Unassembled WGS sequence"/>
</dbReference>
<keyword evidence="3" id="KW-0812">Transmembrane</keyword>
<evidence type="ECO:0000313" key="6">
    <source>
        <dbReference type="Proteomes" id="UP000179627"/>
    </source>
</evidence>
<feature type="transmembrane region" description="Helical" evidence="3">
    <location>
        <begin position="97"/>
        <end position="119"/>
    </location>
</feature>
<keyword evidence="3" id="KW-1133">Transmembrane helix</keyword>
<gene>
    <name evidence="5" type="ORF">CC117_24890</name>
</gene>
<dbReference type="SUPFAM" id="SSF51735">
    <property type="entry name" value="NAD(P)-binding Rossmann-fold domains"/>
    <property type="match status" value="1"/>
</dbReference>
<dbReference type="GO" id="GO:0005886">
    <property type="term" value="C:plasma membrane"/>
    <property type="evidence" value="ECO:0007669"/>
    <property type="project" value="UniProtKB-SubCell"/>
</dbReference>
<reference evidence="6" key="1">
    <citation type="submission" date="2016-07" db="EMBL/GenBank/DDBJ databases">
        <title>Sequence Frankia sp. strain CcI1.17.</title>
        <authorList>
            <person name="Ghodhbane-Gtari F."/>
            <person name="Swanson E."/>
            <person name="Gueddou A."/>
            <person name="Morris K."/>
            <person name="Hezbri K."/>
            <person name="Ktari A."/>
            <person name="Nouioui I."/>
            <person name="Abebe-Akele F."/>
            <person name="Simpson S."/>
            <person name="Thomas K."/>
            <person name="Gtari M."/>
            <person name="Tisa L.S."/>
            <person name="Hurst S."/>
        </authorList>
    </citation>
    <scope>NUCLEOTIDE SEQUENCE [LARGE SCALE GENOMIC DNA]</scope>
    <source>
        <strain evidence="6">Cc1.17</strain>
    </source>
</reference>
<organism evidence="5 6">
    <name type="scientific">Parafrankia colletiae</name>
    <dbReference type="NCBI Taxonomy" id="573497"/>
    <lineage>
        <taxon>Bacteria</taxon>
        <taxon>Bacillati</taxon>
        <taxon>Actinomycetota</taxon>
        <taxon>Actinomycetes</taxon>
        <taxon>Frankiales</taxon>
        <taxon>Frankiaceae</taxon>
        <taxon>Parafrankia</taxon>
    </lineage>
</organism>
<evidence type="ECO:0000256" key="2">
    <source>
        <dbReference type="SAM" id="MobiDB-lite"/>
    </source>
</evidence>
<evidence type="ECO:0000313" key="5">
    <source>
        <dbReference type="EMBL" id="OHV32566.1"/>
    </source>
</evidence>
<keyword evidence="6" id="KW-1185">Reference proteome</keyword>
<dbReference type="PROSITE" id="PS51201">
    <property type="entry name" value="RCK_N"/>
    <property type="match status" value="1"/>
</dbReference>
<dbReference type="EMBL" id="MBLM01000138">
    <property type="protein sequence ID" value="OHV32566.1"/>
    <property type="molecule type" value="Genomic_DNA"/>
</dbReference>
<protein>
    <submittedName>
        <fullName evidence="5">Ion channel protein</fullName>
    </submittedName>
</protein>